<evidence type="ECO:0000256" key="4">
    <source>
        <dbReference type="ARBA" id="ARBA00023172"/>
    </source>
</evidence>
<evidence type="ECO:0000259" key="9">
    <source>
        <dbReference type="Pfam" id="PF08743"/>
    </source>
</evidence>
<evidence type="ECO:0000256" key="2">
    <source>
        <dbReference type="ARBA" id="ARBA00008997"/>
    </source>
</evidence>
<comment type="similarity">
    <text evidence="2 7">Belongs to the NSE4 family.</text>
</comment>
<evidence type="ECO:0000256" key="6">
    <source>
        <dbReference type="ARBA" id="ARBA00023242"/>
    </source>
</evidence>
<comment type="function">
    <text evidence="7">Component of the SMC5-SMC6 complex, that promotes sister chromatid alignment after DNA damage and facilitates double-stranded DNA breaks (DSBs) repair via homologous recombination between sister chromatids.</text>
</comment>
<proteinExistence type="inferred from homology"/>
<dbReference type="SUPFAM" id="SSF47473">
    <property type="entry name" value="EF-hand"/>
    <property type="match status" value="1"/>
</dbReference>
<dbReference type="EMBL" id="CP136895">
    <property type="protein sequence ID" value="WOL12033.1"/>
    <property type="molecule type" value="Genomic_DNA"/>
</dbReference>
<dbReference type="GO" id="GO:0006281">
    <property type="term" value="P:DNA repair"/>
    <property type="evidence" value="ECO:0007669"/>
    <property type="project" value="UniProtKB-UniRule"/>
</dbReference>
<evidence type="ECO:0000256" key="7">
    <source>
        <dbReference type="RuleBase" id="RU365071"/>
    </source>
</evidence>
<comment type="subcellular location">
    <subcellularLocation>
        <location evidence="1 7">Nucleus</location>
    </subcellularLocation>
</comment>
<dbReference type="AlphaFoldDB" id="A0AAQ3KNA0"/>
<dbReference type="InterPro" id="IPR027786">
    <property type="entry name" value="Nse4/EID"/>
</dbReference>
<dbReference type="InterPro" id="IPR014854">
    <property type="entry name" value="Nse4_C"/>
</dbReference>
<protein>
    <recommendedName>
        <fullName evidence="7">Non-structural maintenance of chromosomes element 4</fullName>
    </recommendedName>
</protein>
<evidence type="ECO:0000313" key="11">
    <source>
        <dbReference type="Proteomes" id="UP001327560"/>
    </source>
</evidence>
<keyword evidence="4 7" id="KW-0233">DNA recombination</keyword>
<keyword evidence="6 7" id="KW-0539">Nucleus</keyword>
<feature type="domain" description="Non-structural maintenance of chromosome element 4 C-terminal" evidence="9">
    <location>
        <begin position="215"/>
        <end position="300"/>
    </location>
</feature>
<sequence>MAGTAMKGETVTEAGEGSRSPSRPDCAVDRRALRSRYLAVMNLLSDDKDGTGSFDSDKFRSFFAEVENLHDSVQKPREQVADAEALLGITNSLFTLVKSQRNGQISPSEFVNALMRKFMQKAIGSNSDYSHSMFAWKDIGLVVSRMFGKDPKCHTMMGPMDNTLKQRRTVVHRKRKRPTKICYPEELSQTEPEGKNDTEKNMFTMFSILRKKRSVRFEFLVLNRLSFAQTVENIFALSFLVKDGRAEINANDDGRHLVSPRNAPPATPDNLGVTYHHYIFRFDFKDWKLMLDLVPPGEELMPHRSPSTCFTSLDEPVQGLPVELAFCTS</sequence>
<evidence type="ECO:0000256" key="8">
    <source>
        <dbReference type="SAM" id="MobiDB-lite"/>
    </source>
</evidence>
<evidence type="ECO:0000256" key="1">
    <source>
        <dbReference type="ARBA" id="ARBA00004123"/>
    </source>
</evidence>
<keyword evidence="11" id="KW-1185">Reference proteome</keyword>
<keyword evidence="3 7" id="KW-0227">DNA damage</keyword>
<dbReference type="PANTHER" id="PTHR16140:SF0">
    <property type="entry name" value="NON-STRUCTURAL MAINTENANCE OF CHROMOSOMES ELEMENT 4"/>
    <property type="match status" value="1"/>
</dbReference>
<evidence type="ECO:0000313" key="10">
    <source>
        <dbReference type="EMBL" id="WOL12033.1"/>
    </source>
</evidence>
<dbReference type="GO" id="GO:0030915">
    <property type="term" value="C:Smc5-Smc6 complex"/>
    <property type="evidence" value="ECO:0007669"/>
    <property type="project" value="UniProtKB-UniRule"/>
</dbReference>
<dbReference type="GO" id="GO:0005634">
    <property type="term" value="C:nucleus"/>
    <property type="evidence" value="ECO:0007669"/>
    <property type="project" value="UniProtKB-SubCell"/>
</dbReference>
<evidence type="ECO:0000256" key="5">
    <source>
        <dbReference type="ARBA" id="ARBA00023204"/>
    </source>
</evidence>
<organism evidence="10 11">
    <name type="scientific">Canna indica</name>
    <name type="common">Indian-shot</name>
    <dbReference type="NCBI Taxonomy" id="4628"/>
    <lineage>
        <taxon>Eukaryota</taxon>
        <taxon>Viridiplantae</taxon>
        <taxon>Streptophyta</taxon>
        <taxon>Embryophyta</taxon>
        <taxon>Tracheophyta</taxon>
        <taxon>Spermatophyta</taxon>
        <taxon>Magnoliopsida</taxon>
        <taxon>Liliopsida</taxon>
        <taxon>Zingiberales</taxon>
        <taxon>Cannaceae</taxon>
        <taxon>Canna</taxon>
    </lineage>
</organism>
<keyword evidence="5 7" id="KW-0234">DNA repair</keyword>
<dbReference type="PANTHER" id="PTHR16140">
    <property type="entry name" value="NON-STRUCTURAL MAINTENANCE OF CHROMOSOMES ELEMENT 4"/>
    <property type="match status" value="1"/>
</dbReference>
<dbReference type="Proteomes" id="UP001327560">
    <property type="component" value="Chromosome 6"/>
</dbReference>
<dbReference type="GO" id="GO:0006310">
    <property type="term" value="P:DNA recombination"/>
    <property type="evidence" value="ECO:0007669"/>
    <property type="project" value="UniProtKB-UniRule"/>
</dbReference>
<evidence type="ECO:0000256" key="3">
    <source>
        <dbReference type="ARBA" id="ARBA00022763"/>
    </source>
</evidence>
<gene>
    <name evidence="10" type="ORF">Cni_G20797</name>
</gene>
<feature type="region of interest" description="Disordered" evidence="8">
    <location>
        <begin position="1"/>
        <end position="26"/>
    </location>
</feature>
<dbReference type="InterPro" id="IPR011992">
    <property type="entry name" value="EF-hand-dom_pair"/>
</dbReference>
<reference evidence="10 11" key="1">
    <citation type="submission" date="2023-10" db="EMBL/GenBank/DDBJ databases">
        <title>Chromosome-scale genome assembly provides insights into flower coloration mechanisms of Canna indica.</title>
        <authorList>
            <person name="Li C."/>
        </authorList>
    </citation>
    <scope>NUCLEOTIDE SEQUENCE [LARGE SCALE GENOMIC DNA]</scope>
    <source>
        <tissue evidence="10">Flower</tissue>
    </source>
</reference>
<comment type="subunit">
    <text evidence="7">Component of the SMC5-SMC6 complex.</text>
</comment>
<accession>A0AAQ3KNA0</accession>
<dbReference type="Pfam" id="PF08743">
    <property type="entry name" value="Nse4_C"/>
    <property type="match status" value="1"/>
</dbReference>
<name>A0AAQ3KNA0_9LILI</name>